<evidence type="ECO:0000256" key="2">
    <source>
        <dbReference type="ARBA" id="ARBA00001968"/>
    </source>
</evidence>
<dbReference type="InterPro" id="IPR036291">
    <property type="entry name" value="NAD(P)-bd_dom_sf"/>
</dbReference>
<evidence type="ECO:0000256" key="1">
    <source>
        <dbReference type="ARBA" id="ARBA00001342"/>
    </source>
</evidence>
<evidence type="ECO:0000256" key="4">
    <source>
        <dbReference type="ARBA" id="ARBA00011233"/>
    </source>
</evidence>
<evidence type="ECO:0000256" key="6">
    <source>
        <dbReference type="ARBA" id="ARBA00012947"/>
    </source>
</evidence>
<dbReference type="CDD" id="cd16841">
    <property type="entry name" value="RraA_family"/>
    <property type="match status" value="1"/>
</dbReference>
<dbReference type="EC" id="4.1.1.112" evidence="6"/>
<gene>
    <name evidence="16" type="ORF">BC102111_03072</name>
</gene>
<dbReference type="Pfam" id="PF09130">
    <property type="entry name" value="DUF1932"/>
    <property type="match status" value="1"/>
</dbReference>
<proteinExistence type="inferred from homology"/>
<evidence type="ECO:0000256" key="10">
    <source>
        <dbReference type="ARBA" id="ARBA00030169"/>
    </source>
</evidence>
<dbReference type="AlphaFoldDB" id="A0A2H1KAM4"/>
<dbReference type="Gene3D" id="1.10.1040.10">
    <property type="entry name" value="N-(1-d-carboxylethyl)-l-norvaline Dehydrogenase, domain 2"/>
    <property type="match status" value="1"/>
</dbReference>
<comment type="function">
    <text evidence="8">Catalyzes the aldol cleavage of 4-hydroxy-4-methyl-2-oxoglutarate (HMG) into 2 molecules of pyruvate. Also contains a secondary oxaloacetate (OAA) decarboxylase activity due to the common pyruvate enolate transition state formed following C-C bond cleavage in the retro-aldol and decarboxylation reactions.</text>
</comment>
<evidence type="ECO:0000256" key="8">
    <source>
        <dbReference type="ARBA" id="ARBA00025046"/>
    </source>
</evidence>
<reference evidence="16 17" key="1">
    <citation type="submission" date="2017-03" db="EMBL/GenBank/DDBJ databases">
        <authorList>
            <person name="Afonso C.L."/>
            <person name="Miller P.J."/>
            <person name="Scott M.A."/>
            <person name="Spackman E."/>
            <person name="Goraichik I."/>
            <person name="Dimitrov K.M."/>
            <person name="Suarez D.L."/>
            <person name="Swayne D.E."/>
        </authorList>
    </citation>
    <scope>NUCLEOTIDE SEQUENCE [LARGE SCALE GENOMIC DNA]</scope>
    <source>
        <strain evidence="16 17">CIP 102111</strain>
    </source>
</reference>
<dbReference type="Proteomes" id="UP000234333">
    <property type="component" value="Unassembled WGS sequence"/>
</dbReference>
<feature type="binding site" evidence="13">
    <location>
        <position position="358"/>
    </location>
    <ligand>
        <name>substrate</name>
    </ligand>
</feature>
<feature type="binding site" evidence="13">
    <location>
        <begin position="336"/>
        <end position="339"/>
    </location>
    <ligand>
        <name>substrate</name>
    </ligand>
</feature>
<evidence type="ECO:0000259" key="15">
    <source>
        <dbReference type="Pfam" id="PF09130"/>
    </source>
</evidence>
<keyword evidence="13" id="KW-0479">Metal-binding</keyword>
<dbReference type="GeneID" id="99773261"/>
<dbReference type="GO" id="GO:0047443">
    <property type="term" value="F:4-hydroxy-4-methyl-2-oxoglutarate aldolase activity"/>
    <property type="evidence" value="ECO:0007669"/>
    <property type="project" value="UniProtKB-EC"/>
</dbReference>
<dbReference type="Pfam" id="PF03737">
    <property type="entry name" value="RraA-like"/>
    <property type="match status" value="1"/>
</dbReference>
<comment type="subunit">
    <text evidence="4">Homotrimer.</text>
</comment>
<dbReference type="InterPro" id="IPR005493">
    <property type="entry name" value="RraA/RraA-like"/>
</dbReference>
<name>A0A2H1KAM4_9MICO</name>
<feature type="domain" description="6-phosphogluconate dehydrogenase NADP-binding" evidence="14">
    <location>
        <begin position="3"/>
        <end position="137"/>
    </location>
</feature>
<dbReference type="SUPFAM" id="SSF48179">
    <property type="entry name" value="6-phosphogluconate dehydrogenase C-terminal domain-like"/>
    <property type="match status" value="1"/>
</dbReference>
<comment type="cofactor">
    <cofactor evidence="13">
        <name>Mg(2+)</name>
        <dbReference type="ChEBI" id="CHEBI:18420"/>
    </cofactor>
</comment>
<dbReference type="GO" id="GO:0050661">
    <property type="term" value="F:NADP binding"/>
    <property type="evidence" value="ECO:0007669"/>
    <property type="project" value="InterPro"/>
</dbReference>
<dbReference type="InterPro" id="IPR006115">
    <property type="entry name" value="6PGDH_NADP-bd"/>
</dbReference>
<comment type="catalytic activity">
    <reaction evidence="1">
        <text>4-hydroxy-4-methyl-2-oxoglutarate = 2 pyruvate</text>
        <dbReference type="Rhea" id="RHEA:22748"/>
        <dbReference type="ChEBI" id="CHEBI:15361"/>
        <dbReference type="ChEBI" id="CHEBI:58276"/>
        <dbReference type="EC" id="4.1.3.17"/>
    </reaction>
</comment>
<evidence type="ECO:0000313" key="16">
    <source>
        <dbReference type="EMBL" id="SMX96608.1"/>
    </source>
</evidence>
<accession>A0A2H1KAM4</accession>
<dbReference type="InterPro" id="IPR013328">
    <property type="entry name" value="6PGD_dom2"/>
</dbReference>
<dbReference type="InterPro" id="IPR036704">
    <property type="entry name" value="RraA/RraA-like_sf"/>
</dbReference>
<protein>
    <recommendedName>
        <fullName evidence="7">Putative 4-hydroxy-4-methyl-2-oxoglutarate aldolase</fullName>
        <ecNumber evidence="6">4.1.1.112</ecNumber>
        <ecNumber evidence="5">4.1.3.17</ecNumber>
    </recommendedName>
    <alternativeName>
        <fullName evidence="11">Oxaloacetate decarboxylase</fullName>
    </alternativeName>
    <alternativeName>
        <fullName evidence="9">Regulator of ribonuclease activity homolog</fullName>
    </alternativeName>
    <alternativeName>
        <fullName evidence="10">RraA-like protein</fullName>
    </alternativeName>
</protein>
<evidence type="ECO:0000256" key="3">
    <source>
        <dbReference type="ARBA" id="ARBA00008621"/>
    </source>
</evidence>
<evidence type="ECO:0000256" key="12">
    <source>
        <dbReference type="ARBA" id="ARBA00047973"/>
    </source>
</evidence>
<dbReference type="Pfam" id="PF03446">
    <property type="entry name" value="NAD_binding_2"/>
    <property type="match status" value="1"/>
</dbReference>
<dbReference type="InterPro" id="IPR008927">
    <property type="entry name" value="6-PGluconate_DH-like_C_sf"/>
</dbReference>
<keyword evidence="13" id="KW-0460">Magnesium</keyword>
<dbReference type="Gene3D" id="3.50.30.40">
    <property type="entry name" value="Ribonuclease E inhibitor RraA/RraA-like"/>
    <property type="match status" value="1"/>
</dbReference>
<dbReference type="PANTHER" id="PTHR33254:SF4">
    <property type="entry name" value="4-HYDROXY-4-METHYL-2-OXOGLUTARATE ALDOLASE 3-RELATED"/>
    <property type="match status" value="1"/>
</dbReference>
<evidence type="ECO:0000256" key="11">
    <source>
        <dbReference type="ARBA" id="ARBA00032305"/>
    </source>
</evidence>
<evidence type="ECO:0000256" key="5">
    <source>
        <dbReference type="ARBA" id="ARBA00012213"/>
    </source>
</evidence>
<comment type="catalytic activity">
    <reaction evidence="12">
        <text>oxaloacetate + H(+) = pyruvate + CO2</text>
        <dbReference type="Rhea" id="RHEA:15641"/>
        <dbReference type="ChEBI" id="CHEBI:15361"/>
        <dbReference type="ChEBI" id="CHEBI:15378"/>
        <dbReference type="ChEBI" id="CHEBI:16452"/>
        <dbReference type="ChEBI" id="CHEBI:16526"/>
        <dbReference type="EC" id="4.1.1.112"/>
    </reaction>
</comment>
<sequence>MRVAVLGLGEAGSLYSAAFVEAGCEVVGFDPRPIDPPSGVSMAGSIAEAVADADLVLGLTTARPSVAVAEEASEALQDGALFLDLNAASPTRKQEVAEALGPRAKVVDGAVIGSVPRYGARVRVLLSGAHSEEAAELLRIVGADAEPIQGRIGDASQRKLLRSVFMKGLGALITESMRAGEESGEVDWMRAQIAGELADGEATLDRLLTGTRTHALRRAAELGDSIDLLAEHAHPWPMSEAARSVHLGVGRAQGSNLAAELVALPTSALGDGGDRLGFLDSGIKPMWDSAPIAGRAFTVLTRPGDNQAIHRALPLTRPGDILVIAGGGETDRALIGELIAERAQIRGIAGMVIDGAIRDAAEIAQLGFPVWARAVSPAGPYKSGPGRLRETISVAGAVCHHGDYIVADADGVLVVPATSAEQAVAAGRAVIADEQRRQKEIRATAASSTQS</sequence>
<dbReference type="PANTHER" id="PTHR33254">
    <property type="entry name" value="4-HYDROXY-4-METHYL-2-OXOGLUTARATE ALDOLASE 3-RELATED"/>
    <property type="match status" value="1"/>
</dbReference>
<organism evidence="16 17">
    <name type="scientific">Brevibacterium casei CIP 102111</name>
    <dbReference type="NCBI Taxonomy" id="1255625"/>
    <lineage>
        <taxon>Bacteria</taxon>
        <taxon>Bacillati</taxon>
        <taxon>Actinomycetota</taxon>
        <taxon>Actinomycetes</taxon>
        <taxon>Micrococcales</taxon>
        <taxon>Brevibacteriaceae</taxon>
        <taxon>Brevibacterium</taxon>
    </lineage>
</organism>
<dbReference type="EMBL" id="FXZC01000007">
    <property type="protein sequence ID" value="SMX96608.1"/>
    <property type="molecule type" value="Genomic_DNA"/>
</dbReference>
<evidence type="ECO:0000256" key="7">
    <source>
        <dbReference type="ARBA" id="ARBA00016549"/>
    </source>
</evidence>
<feature type="domain" description="Phosphogluconate dehydrogenase NAD-binding putative C-terminal" evidence="15">
    <location>
        <begin position="184"/>
        <end position="246"/>
    </location>
</feature>
<evidence type="ECO:0000259" key="14">
    <source>
        <dbReference type="Pfam" id="PF03446"/>
    </source>
</evidence>
<feature type="binding site" evidence="13">
    <location>
        <position position="359"/>
    </location>
    <ligand>
        <name>Mg(2+)</name>
        <dbReference type="ChEBI" id="CHEBI:18420"/>
    </ligand>
</feature>
<comment type="similarity">
    <text evidence="3">Belongs to the class II aldolase/RraA-like family.</text>
</comment>
<evidence type="ECO:0000313" key="17">
    <source>
        <dbReference type="Proteomes" id="UP000234333"/>
    </source>
</evidence>
<evidence type="ECO:0000256" key="9">
    <source>
        <dbReference type="ARBA" id="ARBA00029596"/>
    </source>
</evidence>
<dbReference type="SUPFAM" id="SSF51735">
    <property type="entry name" value="NAD(P)-binding Rossmann-fold domains"/>
    <property type="match status" value="1"/>
</dbReference>
<dbReference type="GO" id="GO:0046872">
    <property type="term" value="F:metal ion binding"/>
    <property type="evidence" value="ECO:0007669"/>
    <property type="project" value="UniProtKB-KW"/>
</dbReference>
<evidence type="ECO:0000256" key="13">
    <source>
        <dbReference type="PIRSR" id="PIRSR605493-1"/>
    </source>
</evidence>
<dbReference type="SUPFAM" id="SSF89562">
    <property type="entry name" value="RraA-like"/>
    <property type="match status" value="1"/>
</dbReference>
<dbReference type="EC" id="4.1.3.17" evidence="5"/>
<dbReference type="Gene3D" id="3.40.50.720">
    <property type="entry name" value="NAD(P)-binding Rossmann-like Domain"/>
    <property type="match status" value="1"/>
</dbReference>
<dbReference type="RefSeq" id="WP_101624786.1">
    <property type="nucleotide sequence ID" value="NZ_FXZC01000007.1"/>
</dbReference>
<dbReference type="InterPro" id="IPR015814">
    <property type="entry name" value="Pgluconate_DH_NAD-bd_C"/>
</dbReference>
<dbReference type="GO" id="GO:0008948">
    <property type="term" value="F:oxaloacetate decarboxylase activity"/>
    <property type="evidence" value="ECO:0007669"/>
    <property type="project" value="UniProtKB-EC"/>
</dbReference>
<comment type="cofactor">
    <cofactor evidence="2">
        <name>a divalent metal cation</name>
        <dbReference type="ChEBI" id="CHEBI:60240"/>
    </cofactor>
</comment>